<dbReference type="GO" id="GO:0005634">
    <property type="term" value="C:nucleus"/>
    <property type="evidence" value="ECO:0007669"/>
    <property type="project" value="UniProtKB-ARBA"/>
</dbReference>
<sequence>MYLPIVSLVQLTTKKKKSPPKRNLRKLSFKIKPKYTIYQYSNITPSTLPKKSKWFSIETITPLEKRHLPEFFDGSKSNRNEDAYLKYKSYMVKKWKTKPSEILTVGDCRRDLEGSLEDIFRVHKFLESWGLINRSVDNEPINEQTICEQKEEVSKIENSVIAFQDLTKRKNELTKNEIKKKIEEEKAKEQLKMNKNKNRNKNKNSPLKRSLNDLTSTKTISNWSPQEELFLLEGIELFGDNWDAVAYHVKTKEKDECVFKFVDMEMELNSKHYSQKLPTNYYSPKHLRDRRISLEFIPFLNQKNPILNLVVFLHNNITPNLSSIASSVALNSLMKNSNQENLTQMQFLSQKVSPKNIKQACVDILAASTERVDMLVRKEKALSKYIVIEIIDLVISRINLINAEFLKISDSLARRLNKIDRIKKTYITEYELIQNKKNVQINQKQREIMNEKK</sequence>
<feature type="domain" description="Myb-like" evidence="6">
    <location>
        <begin position="221"/>
        <end position="265"/>
    </location>
</feature>
<dbReference type="InterPro" id="IPR009057">
    <property type="entry name" value="Homeodomain-like_sf"/>
</dbReference>
<evidence type="ECO:0000256" key="2">
    <source>
        <dbReference type="ARBA" id="ARBA00023125"/>
    </source>
</evidence>
<keyword evidence="3" id="KW-0804">Transcription</keyword>
<dbReference type="Pfam" id="PF04433">
    <property type="entry name" value="SWIRM"/>
    <property type="match status" value="1"/>
</dbReference>
<dbReference type="Proteomes" id="UP001146793">
    <property type="component" value="Unassembled WGS sequence"/>
</dbReference>
<reference evidence="9" key="1">
    <citation type="submission" date="2022-08" db="EMBL/GenBank/DDBJ databases">
        <title>Novel sulphate-reducing endosymbionts in the free-living metamonad Anaeramoeba.</title>
        <authorList>
            <person name="Jerlstrom-Hultqvist J."/>
            <person name="Cepicka I."/>
            <person name="Gallot-Lavallee L."/>
            <person name="Salas-Leiva D."/>
            <person name="Curtis B.A."/>
            <person name="Zahonova K."/>
            <person name="Pipaliya S."/>
            <person name="Dacks J."/>
            <person name="Roger A.J."/>
        </authorList>
    </citation>
    <scope>NUCLEOTIDE SEQUENCE</scope>
    <source>
        <strain evidence="9">Busselton2</strain>
    </source>
</reference>
<dbReference type="PANTHER" id="PTHR12802:SF41">
    <property type="entry name" value="BRAHMA ASSOCIATED PROTEIN 155 KDA"/>
    <property type="match status" value="1"/>
</dbReference>
<evidence type="ECO:0000259" key="8">
    <source>
        <dbReference type="PROSITE" id="PS51293"/>
    </source>
</evidence>
<name>A0AAV7YB23_9EUKA</name>
<evidence type="ECO:0000256" key="5">
    <source>
        <dbReference type="SAM" id="MobiDB-lite"/>
    </source>
</evidence>
<keyword evidence="2" id="KW-0238">DNA-binding</keyword>
<feature type="domain" description="SWIRM" evidence="7">
    <location>
        <begin position="46"/>
        <end position="143"/>
    </location>
</feature>
<keyword evidence="1" id="KW-0805">Transcription regulation</keyword>
<dbReference type="Pfam" id="PF00249">
    <property type="entry name" value="Myb_DNA-binding"/>
    <property type="match status" value="1"/>
</dbReference>
<dbReference type="CDD" id="cd00167">
    <property type="entry name" value="SANT"/>
    <property type="match status" value="1"/>
</dbReference>
<proteinExistence type="predicted"/>
<dbReference type="Gene3D" id="1.10.10.60">
    <property type="entry name" value="Homeodomain-like"/>
    <property type="match status" value="1"/>
</dbReference>
<dbReference type="InterPro" id="IPR001005">
    <property type="entry name" value="SANT/Myb"/>
</dbReference>
<dbReference type="SUPFAM" id="SSF46689">
    <property type="entry name" value="Homeodomain-like"/>
    <property type="match status" value="2"/>
</dbReference>
<evidence type="ECO:0000256" key="4">
    <source>
        <dbReference type="ARBA" id="ARBA00023242"/>
    </source>
</evidence>
<evidence type="ECO:0000256" key="3">
    <source>
        <dbReference type="ARBA" id="ARBA00023163"/>
    </source>
</evidence>
<evidence type="ECO:0000256" key="1">
    <source>
        <dbReference type="ARBA" id="ARBA00023015"/>
    </source>
</evidence>
<dbReference type="InterPro" id="IPR017884">
    <property type="entry name" value="SANT_dom"/>
</dbReference>
<organism evidence="9 10">
    <name type="scientific">Anaeramoeba flamelloides</name>
    <dbReference type="NCBI Taxonomy" id="1746091"/>
    <lineage>
        <taxon>Eukaryota</taxon>
        <taxon>Metamonada</taxon>
        <taxon>Anaeramoebidae</taxon>
        <taxon>Anaeramoeba</taxon>
    </lineage>
</organism>
<accession>A0AAV7YB23</accession>
<dbReference type="SMART" id="SM00717">
    <property type="entry name" value="SANT"/>
    <property type="match status" value="1"/>
</dbReference>
<keyword evidence="4" id="KW-0539">Nucleus</keyword>
<feature type="domain" description="SANT" evidence="8">
    <location>
        <begin position="218"/>
        <end position="269"/>
    </location>
</feature>
<comment type="caution">
    <text evidence="9">The sequence shown here is derived from an EMBL/GenBank/DDBJ whole genome shotgun (WGS) entry which is preliminary data.</text>
</comment>
<feature type="region of interest" description="Disordered" evidence="5">
    <location>
        <begin position="184"/>
        <end position="211"/>
    </location>
</feature>
<dbReference type="PROSITE" id="PS51293">
    <property type="entry name" value="SANT"/>
    <property type="match status" value="1"/>
</dbReference>
<dbReference type="FunFam" id="1.10.10.10:FF:000020">
    <property type="entry name" value="SWI/SNF complex subunit SMARCC2 isoform c"/>
    <property type="match status" value="1"/>
</dbReference>
<dbReference type="GO" id="GO:0003677">
    <property type="term" value="F:DNA binding"/>
    <property type="evidence" value="ECO:0007669"/>
    <property type="project" value="UniProtKB-KW"/>
</dbReference>
<evidence type="ECO:0000313" key="10">
    <source>
        <dbReference type="Proteomes" id="UP001146793"/>
    </source>
</evidence>
<evidence type="ECO:0000259" key="6">
    <source>
        <dbReference type="PROSITE" id="PS50090"/>
    </source>
</evidence>
<gene>
    <name evidence="9" type="ORF">M0812_26577</name>
</gene>
<dbReference type="InterPro" id="IPR007526">
    <property type="entry name" value="SWIRM"/>
</dbReference>
<dbReference type="Gene3D" id="1.10.10.10">
    <property type="entry name" value="Winged helix-like DNA-binding domain superfamily/Winged helix DNA-binding domain"/>
    <property type="match status" value="1"/>
</dbReference>
<dbReference type="AlphaFoldDB" id="A0AAV7YB23"/>
<evidence type="ECO:0000313" key="9">
    <source>
        <dbReference type="EMBL" id="KAJ3427002.1"/>
    </source>
</evidence>
<evidence type="ECO:0000259" key="7">
    <source>
        <dbReference type="PROSITE" id="PS50934"/>
    </source>
</evidence>
<protein>
    <submittedName>
        <fullName evidence="9">Brahma associated protein 155 kDa</fullName>
    </submittedName>
</protein>
<dbReference type="EMBL" id="JANTQA010000063">
    <property type="protein sequence ID" value="KAJ3427002.1"/>
    <property type="molecule type" value="Genomic_DNA"/>
</dbReference>
<dbReference type="PROSITE" id="PS50090">
    <property type="entry name" value="MYB_LIKE"/>
    <property type="match status" value="1"/>
</dbReference>
<dbReference type="PANTHER" id="PTHR12802">
    <property type="entry name" value="SWI/SNF COMPLEX-RELATED"/>
    <property type="match status" value="1"/>
</dbReference>
<dbReference type="PROSITE" id="PS50934">
    <property type="entry name" value="SWIRM"/>
    <property type="match status" value="1"/>
</dbReference>
<dbReference type="InterPro" id="IPR036388">
    <property type="entry name" value="WH-like_DNA-bd_sf"/>
</dbReference>